<evidence type="ECO:0000313" key="12">
    <source>
        <dbReference type="Proteomes" id="UP000198771"/>
    </source>
</evidence>
<dbReference type="GO" id="GO:0017003">
    <property type="term" value="P:protein-heme linkage"/>
    <property type="evidence" value="ECO:0007669"/>
    <property type="project" value="InterPro"/>
</dbReference>
<protein>
    <submittedName>
        <fullName evidence="11">Cytochrome c-type biogenesis protein CcmE</fullName>
    </submittedName>
</protein>
<name>A0A1G6A977_9BACT</name>
<dbReference type="GO" id="GO:0005886">
    <property type="term" value="C:plasma membrane"/>
    <property type="evidence" value="ECO:0007669"/>
    <property type="project" value="InterPro"/>
</dbReference>
<proteinExistence type="predicted"/>
<reference evidence="11 12" key="1">
    <citation type="submission" date="2016-10" db="EMBL/GenBank/DDBJ databases">
        <authorList>
            <person name="de Groot N.N."/>
        </authorList>
    </citation>
    <scope>NUCLEOTIDE SEQUENCE [LARGE SCALE GENOMIC DNA]</scope>
    <source>
        <strain evidence="11 12">ASO4-2</strain>
    </source>
</reference>
<dbReference type="AlphaFoldDB" id="A0A1G6A977"/>
<dbReference type="STRING" id="617002.SAMN05660653_00249"/>
<organism evidence="11 12">
    <name type="scientific">Desulfonatronum thiosulfatophilum</name>
    <dbReference type="NCBI Taxonomy" id="617002"/>
    <lineage>
        <taxon>Bacteria</taxon>
        <taxon>Pseudomonadati</taxon>
        <taxon>Thermodesulfobacteriota</taxon>
        <taxon>Desulfovibrionia</taxon>
        <taxon>Desulfovibrionales</taxon>
        <taxon>Desulfonatronaceae</taxon>
        <taxon>Desulfonatronum</taxon>
    </lineage>
</organism>
<evidence type="ECO:0000256" key="2">
    <source>
        <dbReference type="ARBA" id="ARBA00022617"/>
    </source>
</evidence>
<dbReference type="GO" id="GO:0017004">
    <property type="term" value="P:cytochrome complex assembly"/>
    <property type="evidence" value="ECO:0007669"/>
    <property type="project" value="UniProtKB-KW"/>
</dbReference>
<dbReference type="GO" id="GO:0020037">
    <property type="term" value="F:heme binding"/>
    <property type="evidence" value="ECO:0007669"/>
    <property type="project" value="InterPro"/>
</dbReference>
<dbReference type="GO" id="GO:0046872">
    <property type="term" value="F:metal ion binding"/>
    <property type="evidence" value="ECO:0007669"/>
    <property type="project" value="UniProtKB-KW"/>
</dbReference>
<feature type="transmembrane region" description="Helical" evidence="10">
    <location>
        <begin position="9"/>
        <end position="30"/>
    </location>
</feature>
<keyword evidence="2" id="KW-0349">Heme</keyword>
<keyword evidence="3 10" id="KW-0812">Transmembrane</keyword>
<keyword evidence="4" id="KW-0479">Metal-binding</keyword>
<evidence type="ECO:0000256" key="1">
    <source>
        <dbReference type="ARBA" id="ARBA00004370"/>
    </source>
</evidence>
<keyword evidence="9 10" id="KW-0472">Membrane</keyword>
<dbReference type="EMBL" id="FMXO01000001">
    <property type="protein sequence ID" value="SDB04952.1"/>
    <property type="molecule type" value="Genomic_DNA"/>
</dbReference>
<dbReference type="InterPro" id="IPR012340">
    <property type="entry name" value="NA-bd_OB-fold"/>
</dbReference>
<evidence type="ECO:0000256" key="7">
    <source>
        <dbReference type="ARBA" id="ARBA00022989"/>
    </source>
</evidence>
<dbReference type="OrthoDB" id="9794828at2"/>
<dbReference type="SUPFAM" id="SSF82093">
    <property type="entry name" value="Heme chaperone CcmE"/>
    <property type="match status" value="1"/>
</dbReference>
<dbReference type="Proteomes" id="UP000198771">
    <property type="component" value="Unassembled WGS sequence"/>
</dbReference>
<dbReference type="InterPro" id="IPR036127">
    <property type="entry name" value="CcmE-like_sf"/>
</dbReference>
<evidence type="ECO:0000256" key="9">
    <source>
        <dbReference type="ARBA" id="ARBA00023136"/>
    </source>
</evidence>
<evidence type="ECO:0000256" key="5">
    <source>
        <dbReference type="ARBA" id="ARBA00022748"/>
    </source>
</evidence>
<evidence type="ECO:0000256" key="6">
    <source>
        <dbReference type="ARBA" id="ARBA00022968"/>
    </source>
</evidence>
<dbReference type="PANTHER" id="PTHR34128:SF2">
    <property type="entry name" value="CYTOCHROME C-TYPE BIOGENESIS PROTEIN CCME HOMOLOG, MITOCHONDRIAL"/>
    <property type="match status" value="1"/>
</dbReference>
<evidence type="ECO:0000256" key="10">
    <source>
        <dbReference type="SAM" id="Phobius"/>
    </source>
</evidence>
<dbReference type="Pfam" id="PF03100">
    <property type="entry name" value="CcmE"/>
    <property type="match status" value="1"/>
</dbReference>
<evidence type="ECO:0000256" key="4">
    <source>
        <dbReference type="ARBA" id="ARBA00022723"/>
    </source>
</evidence>
<keyword evidence="12" id="KW-1185">Reference proteome</keyword>
<evidence type="ECO:0000256" key="3">
    <source>
        <dbReference type="ARBA" id="ARBA00022692"/>
    </source>
</evidence>
<keyword evidence="7 10" id="KW-1133">Transmembrane helix</keyword>
<keyword evidence="6" id="KW-0735">Signal-anchor</keyword>
<keyword evidence="8" id="KW-0408">Iron</keyword>
<sequence length="139" mass="15404">MRKAKNSRMVYAVALVLFIAGFGTLLMTGLKQNSIYFLNVSEALAMPVEDIRQIRLFGTVAKEGLAYDADSMGVQFLLEDSDDPSKRIPVQFRGVVPDLFEPGAEVILEGGYQAQAEYFHAKTLMTKCPSKYEAENRSG</sequence>
<accession>A0A1G6A977</accession>
<dbReference type="InterPro" id="IPR004329">
    <property type="entry name" value="CcmE"/>
</dbReference>
<comment type="subcellular location">
    <subcellularLocation>
        <location evidence="1">Membrane</location>
    </subcellularLocation>
</comment>
<dbReference type="RefSeq" id="WP_092116396.1">
    <property type="nucleotide sequence ID" value="NZ_FMXO01000001.1"/>
</dbReference>
<gene>
    <name evidence="11" type="ORF">SAMN05660653_00249</name>
</gene>
<keyword evidence="5" id="KW-0201">Cytochrome c-type biogenesis</keyword>
<evidence type="ECO:0000313" key="11">
    <source>
        <dbReference type="EMBL" id="SDB04952.1"/>
    </source>
</evidence>
<dbReference type="Gene3D" id="2.40.50.140">
    <property type="entry name" value="Nucleic acid-binding proteins"/>
    <property type="match status" value="1"/>
</dbReference>
<dbReference type="PANTHER" id="PTHR34128">
    <property type="entry name" value="CYTOCHROME C-TYPE BIOGENESIS PROTEIN CCME HOMOLOG, MITOCHONDRIAL"/>
    <property type="match status" value="1"/>
</dbReference>
<evidence type="ECO:0000256" key="8">
    <source>
        <dbReference type="ARBA" id="ARBA00023004"/>
    </source>
</evidence>